<keyword evidence="6 10" id="KW-0456">Lyase</keyword>
<dbReference type="PANTHER" id="PTHR33254:SF4">
    <property type="entry name" value="4-HYDROXY-4-METHYL-2-OXOGLUTARATE ALDOLASE 3-RELATED"/>
    <property type="match status" value="1"/>
</dbReference>
<comment type="catalytic activity">
    <reaction evidence="1 10">
        <text>4-hydroxy-4-methyl-2-oxoglutarate = 2 pyruvate</text>
        <dbReference type="Rhea" id="RHEA:22748"/>
        <dbReference type="ChEBI" id="CHEBI:15361"/>
        <dbReference type="ChEBI" id="CHEBI:58276"/>
        <dbReference type="EC" id="4.1.3.17"/>
    </reaction>
</comment>
<comment type="cofactor">
    <cofactor evidence="9">
        <name>Mg(2+)</name>
        <dbReference type="ChEBI" id="CHEBI:18420"/>
    </cofactor>
</comment>
<dbReference type="NCBIfam" id="TIGR01935">
    <property type="entry name" value="NOT-MenG"/>
    <property type="match status" value="1"/>
</dbReference>
<dbReference type="PANTHER" id="PTHR33254">
    <property type="entry name" value="4-HYDROXY-4-METHYL-2-OXOGLUTARATE ALDOLASE 3-RELATED"/>
    <property type="match status" value="1"/>
</dbReference>
<comment type="subunit">
    <text evidence="4 10">Homotrimer.</text>
</comment>
<accession>A0A2U3DC49</accession>
<protein>
    <recommendedName>
        <fullName evidence="10">4-hydroxy-4-methyl-2-oxoglutarate aldolase</fullName>
        <shortName evidence="10">HMG aldolase</shortName>
        <ecNumber evidence="10">4.1.1.112</ecNumber>
        <ecNumber evidence="10">4.1.3.17</ecNumber>
    </recommendedName>
    <alternativeName>
        <fullName evidence="10">Oxaloacetate decarboxylase</fullName>
    </alternativeName>
</protein>
<keyword evidence="5 9" id="KW-0479">Metal-binding</keyword>
<dbReference type="InterPro" id="IPR005493">
    <property type="entry name" value="RraA/RraA-like"/>
</dbReference>
<evidence type="ECO:0000256" key="2">
    <source>
        <dbReference type="ARBA" id="ARBA00001968"/>
    </source>
</evidence>
<feature type="binding site" evidence="9">
    <location>
        <position position="96"/>
    </location>
    <ligand>
        <name>Mg(2+)</name>
        <dbReference type="ChEBI" id="CHEBI:18420"/>
    </ligand>
</feature>
<dbReference type="Gene3D" id="3.50.30.40">
    <property type="entry name" value="Ribonuclease E inhibitor RraA/RraA-like"/>
    <property type="match status" value="1"/>
</dbReference>
<dbReference type="GO" id="GO:0008168">
    <property type="term" value="F:methyltransferase activity"/>
    <property type="evidence" value="ECO:0007669"/>
    <property type="project" value="UniProtKB-KW"/>
</dbReference>
<dbReference type="Pfam" id="PF03737">
    <property type="entry name" value="RraA-like"/>
    <property type="match status" value="1"/>
</dbReference>
<evidence type="ECO:0000256" key="6">
    <source>
        <dbReference type="ARBA" id="ARBA00023239"/>
    </source>
</evidence>
<dbReference type="AlphaFoldDB" id="A0A2U3DC49"/>
<feature type="binding site" evidence="9">
    <location>
        <begin position="73"/>
        <end position="76"/>
    </location>
    <ligand>
        <name>substrate</name>
    </ligand>
</feature>
<dbReference type="EC" id="4.1.3.17" evidence="10"/>
<dbReference type="InterPro" id="IPR036704">
    <property type="entry name" value="RraA/RraA-like_sf"/>
</dbReference>
<dbReference type="GO" id="GO:0051252">
    <property type="term" value="P:regulation of RNA metabolic process"/>
    <property type="evidence" value="ECO:0007669"/>
    <property type="project" value="InterPro"/>
</dbReference>
<comment type="catalytic activity">
    <reaction evidence="8 10">
        <text>oxaloacetate + H(+) = pyruvate + CO2</text>
        <dbReference type="Rhea" id="RHEA:15641"/>
        <dbReference type="ChEBI" id="CHEBI:15361"/>
        <dbReference type="ChEBI" id="CHEBI:15378"/>
        <dbReference type="ChEBI" id="CHEBI:16452"/>
        <dbReference type="ChEBI" id="CHEBI:16526"/>
        <dbReference type="EC" id="4.1.1.112"/>
    </reaction>
</comment>
<dbReference type="InterPro" id="IPR010203">
    <property type="entry name" value="RraA"/>
</dbReference>
<evidence type="ECO:0000313" key="12">
    <source>
        <dbReference type="Proteomes" id="UP000245380"/>
    </source>
</evidence>
<feature type="binding site" evidence="9">
    <location>
        <position position="95"/>
    </location>
    <ligand>
        <name>substrate</name>
    </ligand>
</feature>
<dbReference type="RefSeq" id="WP_181362843.1">
    <property type="nucleotide sequence ID" value="NZ_MPDK01000002.1"/>
</dbReference>
<dbReference type="EMBL" id="MPDK01000002">
    <property type="protein sequence ID" value="PWI58867.1"/>
    <property type="molecule type" value="Genomic_DNA"/>
</dbReference>
<dbReference type="NCBIfam" id="NF006875">
    <property type="entry name" value="PRK09372.1"/>
    <property type="match status" value="1"/>
</dbReference>
<comment type="similarity">
    <text evidence="3 10">Belongs to the class II aldolase/RraA-like family.</text>
</comment>
<keyword evidence="9" id="KW-0460">Magnesium</keyword>
<dbReference type="GO" id="GO:0008428">
    <property type="term" value="F:ribonuclease inhibitor activity"/>
    <property type="evidence" value="ECO:0007669"/>
    <property type="project" value="InterPro"/>
</dbReference>
<dbReference type="GO" id="GO:0047443">
    <property type="term" value="F:4-hydroxy-4-methyl-2-oxoglutarate aldolase activity"/>
    <property type="evidence" value="ECO:0007669"/>
    <property type="project" value="UniProtKB-EC"/>
</dbReference>
<evidence type="ECO:0000313" key="11">
    <source>
        <dbReference type="EMBL" id="PWI58867.1"/>
    </source>
</evidence>
<gene>
    <name evidence="11" type="ORF">BM613_01920</name>
</gene>
<evidence type="ECO:0000256" key="3">
    <source>
        <dbReference type="ARBA" id="ARBA00008621"/>
    </source>
</evidence>
<dbReference type="GO" id="GO:0008948">
    <property type="term" value="F:oxaloacetate decarboxylase activity"/>
    <property type="evidence" value="ECO:0007669"/>
    <property type="project" value="UniProtKB-EC"/>
</dbReference>
<evidence type="ECO:0000256" key="10">
    <source>
        <dbReference type="RuleBase" id="RU004338"/>
    </source>
</evidence>
<evidence type="ECO:0000256" key="1">
    <source>
        <dbReference type="ARBA" id="ARBA00001342"/>
    </source>
</evidence>
<dbReference type="GO" id="GO:0032259">
    <property type="term" value="P:methylation"/>
    <property type="evidence" value="ECO:0007669"/>
    <property type="project" value="UniProtKB-KW"/>
</dbReference>
<sequence>MHTADLCDLYGSKVRLCKLKFISYGKNKVFSGPIHTVRVYEDNVLVKDAISSIPTGAVLVIDGGGSRECALVGGNLAALAEKRGLSGMIVYGCVRDVHELQNCQLGILALGACPVKSRKEGTGSRDVTVSFGDLSWEPGNYVFADEDGVVISAENLLDQSAK</sequence>
<keyword evidence="12" id="KW-1185">Reference proteome</keyword>
<evidence type="ECO:0000256" key="5">
    <source>
        <dbReference type="ARBA" id="ARBA00022723"/>
    </source>
</evidence>
<evidence type="ECO:0000256" key="7">
    <source>
        <dbReference type="ARBA" id="ARBA00025046"/>
    </source>
</evidence>
<dbReference type="GO" id="GO:0046872">
    <property type="term" value="F:metal ion binding"/>
    <property type="evidence" value="ECO:0007669"/>
    <property type="project" value="UniProtKB-KW"/>
</dbReference>
<evidence type="ECO:0000256" key="4">
    <source>
        <dbReference type="ARBA" id="ARBA00011233"/>
    </source>
</evidence>
<dbReference type="CDD" id="cd16841">
    <property type="entry name" value="RraA_family"/>
    <property type="match status" value="1"/>
</dbReference>
<evidence type="ECO:0000256" key="8">
    <source>
        <dbReference type="ARBA" id="ARBA00047973"/>
    </source>
</evidence>
<evidence type="ECO:0000256" key="9">
    <source>
        <dbReference type="PIRSR" id="PIRSR605493-1"/>
    </source>
</evidence>
<keyword evidence="11" id="KW-0489">Methyltransferase</keyword>
<dbReference type="Proteomes" id="UP000245380">
    <property type="component" value="Unassembled WGS sequence"/>
</dbReference>
<organism evidence="11 12">
    <name type="scientific">Sulfoacidibacillus thermotolerans</name>
    <name type="common">Acidibacillus sulfuroxidans</name>
    <dbReference type="NCBI Taxonomy" id="1765684"/>
    <lineage>
        <taxon>Bacteria</taxon>
        <taxon>Bacillati</taxon>
        <taxon>Bacillota</taxon>
        <taxon>Bacilli</taxon>
        <taxon>Bacillales</taxon>
        <taxon>Alicyclobacillaceae</taxon>
        <taxon>Sulfoacidibacillus</taxon>
    </lineage>
</organism>
<comment type="cofactor">
    <cofactor evidence="2 10">
        <name>a divalent metal cation</name>
        <dbReference type="ChEBI" id="CHEBI:60240"/>
    </cofactor>
</comment>
<name>A0A2U3DC49_SULT2</name>
<comment type="caution">
    <text evidence="11">The sequence shown here is derived from an EMBL/GenBank/DDBJ whole genome shotgun (WGS) entry which is preliminary data.</text>
</comment>
<comment type="function">
    <text evidence="7 10">Catalyzes the aldol cleavage of 4-hydroxy-4-methyl-2-oxoglutarate (HMG) into 2 molecules of pyruvate. Also contains a secondary oxaloacetate (OAA) decarboxylase activity due to the common pyruvate enolate transition state formed following C-C bond cleavage in the retro-aldol and decarboxylation reactions.</text>
</comment>
<dbReference type="EC" id="4.1.1.112" evidence="10"/>
<proteinExistence type="inferred from homology"/>
<dbReference type="SUPFAM" id="SSF89562">
    <property type="entry name" value="RraA-like"/>
    <property type="match status" value="1"/>
</dbReference>
<reference evidence="11 12" key="1">
    <citation type="submission" date="2016-11" db="EMBL/GenBank/DDBJ databases">
        <title>Comparative genomics of Acidibacillus ferroxidans species.</title>
        <authorList>
            <person name="Oliveira G."/>
            <person name="Nunes G."/>
            <person name="Oliveira R."/>
            <person name="Araujo F."/>
            <person name="Salim A."/>
            <person name="Scholte L."/>
            <person name="Morais D."/>
            <person name="Nancucheo I."/>
            <person name="Johnson D.B."/>
            <person name="Grail B."/>
            <person name="Bittencourt J."/>
            <person name="Valadares R."/>
        </authorList>
    </citation>
    <scope>NUCLEOTIDE SEQUENCE [LARGE SCALE GENOMIC DNA]</scope>
    <source>
        <strain evidence="11 12">Y002</strain>
    </source>
</reference>
<keyword evidence="11" id="KW-0808">Transferase</keyword>